<comment type="caution">
    <text evidence="1">The sequence shown here is derived from an EMBL/GenBank/DDBJ whole genome shotgun (WGS) entry which is preliminary data.</text>
</comment>
<evidence type="ECO:0000313" key="3">
    <source>
        <dbReference type="Proteomes" id="UP000523601"/>
    </source>
</evidence>
<evidence type="ECO:0000313" key="1">
    <source>
        <dbReference type="EMBL" id="NVO23013.1"/>
    </source>
</evidence>
<proteinExistence type="predicted"/>
<evidence type="ECO:0000313" key="4">
    <source>
        <dbReference type="Proteomes" id="UP000592216"/>
    </source>
</evidence>
<dbReference type="RefSeq" id="WP_176855990.1">
    <property type="nucleotide sequence ID" value="NZ_JABCJD010000013.1"/>
</dbReference>
<dbReference type="EMBL" id="JABCJD010000013">
    <property type="protein sequence ID" value="NVO29299.1"/>
    <property type="molecule type" value="Genomic_DNA"/>
</dbReference>
<dbReference type="AlphaFoldDB" id="A0A850Q1Z2"/>
<name>A0A850Q1Z2_9RHOB</name>
<keyword evidence="3" id="KW-1185">Reference proteome</keyword>
<sequence length="269" mass="28566">MPEDDDDNFDTAKETFEAISWQVAGALAGDAAMPVIASLQMLYDMANTAKSPDEKMVSNPQFIMNGHSGRGSPKTQSYFGYRKDLAFLSAMLGWGSKLGSVATQVDVGGILKEGNALGSSVGHLCKVRAIGARYRQSETITRWVDAVQTAKGLKIAVRTVDLAGAAIPIGAVGLGTGVATAVAKAGIKVTIGGLMGRTAMELHWRAYQEIAISRVLVAPNGKPVGPASGILYELFTKRGMTRIFGQHDIANIIKEPAGWLAVRDKLMLM</sequence>
<dbReference type="Proteomes" id="UP000592216">
    <property type="component" value="Unassembled WGS sequence"/>
</dbReference>
<dbReference type="EMBL" id="JABCJE010000002">
    <property type="protein sequence ID" value="NVO23013.1"/>
    <property type="molecule type" value="Genomic_DNA"/>
</dbReference>
<organism evidence="1 4">
    <name type="scientific">Donghicola mangrovi</name>
    <dbReference type="NCBI Taxonomy" id="2729614"/>
    <lineage>
        <taxon>Bacteria</taxon>
        <taxon>Pseudomonadati</taxon>
        <taxon>Pseudomonadota</taxon>
        <taxon>Alphaproteobacteria</taxon>
        <taxon>Rhodobacterales</taxon>
        <taxon>Roseobacteraceae</taxon>
        <taxon>Donghicola</taxon>
    </lineage>
</organism>
<protein>
    <submittedName>
        <fullName evidence="1">Uncharacterized protein</fullName>
    </submittedName>
</protein>
<reference evidence="3 4" key="1">
    <citation type="submission" date="2020-04" db="EMBL/GenBank/DDBJ databases">
        <title>Donghicola sp., a member of the Rhodobacteraceae family isolated from mangrove forest in Thailand.</title>
        <authorList>
            <person name="Charoenyingcharoen P."/>
            <person name="Yukphan P."/>
        </authorList>
    </citation>
    <scope>NUCLEOTIDE SEQUENCE [LARGE SCALE GENOMIC DNA]</scope>
    <source>
        <strain evidence="1 4">B5-SW-15</strain>
        <strain evidence="2 3">C2-DW-16</strain>
    </source>
</reference>
<gene>
    <name evidence="2" type="ORF">HJ526_17905</name>
    <name evidence="1" type="ORF">HJ536_06555</name>
</gene>
<accession>A0A850Q1Z2</accession>
<dbReference type="Proteomes" id="UP000523601">
    <property type="component" value="Unassembled WGS sequence"/>
</dbReference>
<evidence type="ECO:0000313" key="2">
    <source>
        <dbReference type="EMBL" id="NVO29299.1"/>
    </source>
</evidence>